<dbReference type="SUPFAM" id="SSF109854">
    <property type="entry name" value="DinB/YfiT-like putative metalloenzymes"/>
    <property type="match status" value="1"/>
</dbReference>
<dbReference type="InterPro" id="IPR013538">
    <property type="entry name" value="ASHA1/2-like_C"/>
</dbReference>
<evidence type="ECO:0000313" key="5">
    <source>
        <dbReference type="Proteomes" id="UP000316292"/>
    </source>
</evidence>
<dbReference type="Gene3D" id="3.30.530.20">
    <property type="match status" value="1"/>
</dbReference>
<proteinExistence type="inferred from homology"/>
<dbReference type="EMBL" id="VBOR01000048">
    <property type="protein sequence ID" value="TMQ49897.1"/>
    <property type="molecule type" value="Genomic_DNA"/>
</dbReference>
<organism evidence="3 5">
    <name type="scientific">Eiseniibacteriota bacterium</name>
    <dbReference type="NCBI Taxonomy" id="2212470"/>
    <lineage>
        <taxon>Bacteria</taxon>
        <taxon>Candidatus Eiseniibacteriota</taxon>
    </lineage>
</organism>
<sequence length="393" mass="43087">MRPLLRSSRRAETVVALPPIDVWHAFTRSEHLDYWFGDAIEIDLRVGGAYIVRGTFGIRLDSTVERLVEGRRLVLRPTRRGDDARIEVDLVKLAGAETRVSVADPDSEDEGPWSEALENLQSVWERGVDLREARKAVMGIGPRDITLSERPIAGVPPGLGVRLAAVLGGGPAEGAGLMPGDVVVFIESVPVRDGEDLVRAIRTRKPGDRVLVRAVRNGEEVQAPVTLGCRTGRDEPPPTRERLIKTMRSAIKQADAKLEAAVAGLSDKDANRPETPDAWSVAQVLVHLSLVERMLQCWLDQAARGERPTVSSDPCTNASRIAGVLERRPGVQELLDRIRQDEEETIAFLTHLPASVGAFKPRWSRVACIALDHHTHSEDHLGQIARIRSAIGA</sequence>
<dbReference type="InterPro" id="IPR036034">
    <property type="entry name" value="PDZ_sf"/>
</dbReference>
<evidence type="ECO:0000313" key="4">
    <source>
        <dbReference type="EMBL" id="TMQ56644.1"/>
    </source>
</evidence>
<dbReference type="Proteomes" id="UP000320913">
    <property type="component" value="Unassembled WGS sequence"/>
</dbReference>
<comment type="caution">
    <text evidence="3">The sequence shown here is derived from an EMBL/GenBank/DDBJ whole genome shotgun (WGS) entry which is preliminary data.</text>
</comment>
<feature type="domain" description="PDZ" evidence="2">
    <location>
        <begin position="141"/>
        <end position="218"/>
    </location>
</feature>
<dbReference type="InterPro" id="IPR001478">
    <property type="entry name" value="PDZ"/>
</dbReference>
<dbReference type="Pfam" id="PF08327">
    <property type="entry name" value="AHSA1"/>
    <property type="match status" value="1"/>
</dbReference>
<accession>A0A538SEW4</accession>
<dbReference type="InterPro" id="IPR034660">
    <property type="entry name" value="DinB/YfiT-like"/>
</dbReference>
<dbReference type="Gene3D" id="1.20.120.450">
    <property type="entry name" value="dinb family like domain"/>
    <property type="match status" value="1"/>
</dbReference>
<protein>
    <submittedName>
        <fullName evidence="3">PDZ domain-containing protein</fullName>
    </submittedName>
</protein>
<comment type="similarity">
    <text evidence="1">Belongs to the AHA1 family.</text>
</comment>
<dbReference type="CDD" id="cd07814">
    <property type="entry name" value="SRPBCC_CalC_Aha1-like"/>
    <property type="match status" value="1"/>
</dbReference>
<gene>
    <name evidence="3" type="ORF">E6K71_03740</name>
    <name evidence="4" type="ORF">E6K75_08160</name>
</gene>
<dbReference type="AlphaFoldDB" id="A0A538SEW4"/>
<evidence type="ECO:0000256" key="1">
    <source>
        <dbReference type="ARBA" id="ARBA00006817"/>
    </source>
</evidence>
<dbReference type="EMBL" id="VBOV01000197">
    <property type="protein sequence ID" value="TMQ56644.1"/>
    <property type="molecule type" value="Genomic_DNA"/>
</dbReference>
<dbReference type="Pfam" id="PF04978">
    <property type="entry name" value="MST"/>
    <property type="match status" value="1"/>
</dbReference>
<evidence type="ECO:0000313" key="3">
    <source>
        <dbReference type="EMBL" id="TMQ49897.1"/>
    </source>
</evidence>
<dbReference type="InterPro" id="IPR023393">
    <property type="entry name" value="START-like_dom_sf"/>
</dbReference>
<evidence type="ECO:0000259" key="2">
    <source>
        <dbReference type="SMART" id="SM00228"/>
    </source>
</evidence>
<dbReference type="SUPFAM" id="SSF55961">
    <property type="entry name" value="Bet v1-like"/>
    <property type="match status" value="1"/>
</dbReference>
<dbReference type="SUPFAM" id="SSF50156">
    <property type="entry name" value="PDZ domain-like"/>
    <property type="match status" value="1"/>
</dbReference>
<dbReference type="InterPro" id="IPR007061">
    <property type="entry name" value="MST-like"/>
</dbReference>
<reference evidence="5 6" key="1">
    <citation type="journal article" date="2019" name="Nat. Microbiol.">
        <title>Mediterranean grassland soil C-N compound turnover is dependent on rainfall and depth, and is mediated by genomically divergent microorganisms.</title>
        <authorList>
            <person name="Diamond S."/>
            <person name="Andeer P.F."/>
            <person name="Li Z."/>
            <person name="Crits-Christoph A."/>
            <person name="Burstein D."/>
            <person name="Anantharaman K."/>
            <person name="Lane K.R."/>
            <person name="Thomas B.C."/>
            <person name="Pan C."/>
            <person name="Northen T.R."/>
            <person name="Banfield J.F."/>
        </authorList>
    </citation>
    <scope>NUCLEOTIDE SEQUENCE [LARGE SCALE GENOMIC DNA]</scope>
    <source>
        <strain evidence="3">WS_1</strain>
        <strain evidence="4">WS_5</strain>
    </source>
</reference>
<name>A0A538SEW4_UNCEI</name>
<dbReference type="SMART" id="SM00228">
    <property type="entry name" value="PDZ"/>
    <property type="match status" value="1"/>
</dbReference>
<dbReference type="Proteomes" id="UP000316292">
    <property type="component" value="Unassembled WGS sequence"/>
</dbReference>
<dbReference type="Gene3D" id="2.30.42.10">
    <property type="match status" value="1"/>
</dbReference>
<dbReference type="Pfam" id="PF13180">
    <property type="entry name" value="PDZ_2"/>
    <property type="match status" value="1"/>
</dbReference>
<evidence type="ECO:0000313" key="6">
    <source>
        <dbReference type="Proteomes" id="UP000320913"/>
    </source>
</evidence>